<protein>
    <submittedName>
        <fullName evidence="6">Transglycosylase SLT domain-containing protein</fullName>
    </submittedName>
</protein>
<dbReference type="Pfam" id="PF01476">
    <property type="entry name" value="LysM"/>
    <property type="match status" value="1"/>
</dbReference>
<dbReference type="InterPro" id="IPR023346">
    <property type="entry name" value="Lysozyme-like_dom_sf"/>
</dbReference>
<comment type="caution">
    <text evidence="6">The sequence shown here is derived from an EMBL/GenBank/DDBJ whole genome shotgun (WGS) entry which is preliminary data.</text>
</comment>
<dbReference type="PANTHER" id="PTHR37423">
    <property type="entry name" value="SOLUBLE LYTIC MUREIN TRANSGLYCOSYLASE-RELATED"/>
    <property type="match status" value="1"/>
</dbReference>
<feature type="region of interest" description="Disordered" evidence="2">
    <location>
        <begin position="505"/>
        <end position="579"/>
    </location>
</feature>
<sequence>MRQALSFVAVLAALLSGCATTTSNLESNTPSAGVNSSAGMPPPLADLSPAPAPDRKGAPLAALASARPASAPVPVDPLDADQPVDTQSATAQEDLWLRIRAGFGMPDLDNDLVHKQEQFYASKPEYIQRMVDRGSRYLYHVVSEIQKRHMPTELALLPFVESAFNPHAVSTAQASGMWQFVPATGKTFALKQNVFRDDRRDVLASTRAALDYLQKLYGMFNDWQLALAAYNWGEGSVQKAIKRNEAAGLPTDYDSLRMPVETRNYVPKLQAIKNIVAHPEQFAVALPPLQNHPYFLSVPLDRDIDVDLAAKLAGVSMEEFRQLNPQVNKPVMLAAGTDQVLLPYDAAAKFVSRIQQYQGQLASWTAWVAPRTLRPADAAKLVGMDEDDLRRVNRIPAKMLVKTGSTLLVPRSATRTADVSAEVADGGMIALAPDVPPLRKVALKAGRKGDSVADVARRYKLSASQVAQWNKTSASGRFKSGSSYMVYLPTKAAAVAVARADDDREEASRSKASASSSRKGSSRTAARATKVVADATPTKKDSKASSRKTSRTVEPRSSKTANAASNKPSAKSGVRVAQR</sequence>
<evidence type="ECO:0000313" key="7">
    <source>
        <dbReference type="Proteomes" id="UP001204851"/>
    </source>
</evidence>
<dbReference type="PROSITE" id="PS00922">
    <property type="entry name" value="TRANSGLYCOSYLASE"/>
    <property type="match status" value="1"/>
</dbReference>
<evidence type="ECO:0000256" key="3">
    <source>
        <dbReference type="SAM" id="SignalP"/>
    </source>
</evidence>
<evidence type="ECO:0000256" key="2">
    <source>
        <dbReference type="SAM" id="MobiDB-lite"/>
    </source>
</evidence>
<dbReference type="InterPro" id="IPR018392">
    <property type="entry name" value="LysM"/>
</dbReference>
<feature type="region of interest" description="Disordered" evidence="2">
    <location>
        <begin position="23"/>
        <end position="65"/>
    </location>
</feature>
<keyword evidence="7" id="KW-1185">Reference proteome</keyword>
<dbReference type="InterPro" id="IPR008258">
    <property type="entry name" value="Transglycosylase_SLT_dom_1"/>
</dbReference>
<keyword evidence="3" id="KW-0732">Signal</keyword>
<dbReference type="CDD" id="cd16894">
    <property type="entry name" value="MltD-like"/>
    <property type="match status" value="1"/>
</dbReference>
<dbReference type="CDD" id="cd00118">
    <property type="entry name" value="LysM"/>
    <property type="match status" value="1"/>
</dbReference>
<feature type="compositionally biased region" description="Polar residues" evidence="2">
    <location>
        <begin position="23"/>
        <end position="38"/>
    </location>
</feature>
<dbReference type="Gene3D" id="1.10.530.10">
    <property type="match status" value="1"/>
</dbReference>
<feature type="chain" id="PRO_5045881540" evidence="3">
    <location>
        <begin position="22"/>
        <end position="579"/>
    </location>
</feature>
<gene>
    <name evidence="6" type="ORF">M0L44_14320</name>
</gene>
<dbReference type="InterPro" id="IPR000189">
    <property type="entry name" value="Transglyc_AS"/>
</dbReference>
<dbReference type="PROSITE" id="PS51257">
    <property type="entry name" value="PROKAR_LIPOPROTEIN"/>
    <property type="match status" value="1"/>
</dbReference>
<dbReference type="RefSeq" id="WP_252770463.1">
    <property type="nucleotide sequence ID" value="NZ_JAMXMC010000008.1"/>
</dbReference>
<accession>A0ABT1BNV8</accession>
<feature type="signal peptide" evidence="3">
    <location>
        <begin position="1"/>
        <end position="21"/>
    </location>
</feature>
<feature type="compositionally biased region" description="Low complexity" evidence="2">
    <location>
        <begin position="510"/>
        <end position="529"/>
    </location>
</feature>
<evidence type="ECO:0000259" key="4">
    <source>
        <dbReference type="Pfam" id="PF01464"/>
    </source>
</evidence>
<organism evidence="6 7">
    <name type="scientific">Ideonella oryzae</name>
    <dbReference type="NCBI Taxonomy" id="2937441"/>
    <lineage>
        <taxon>Bacteria</taxon>
        <taxon>Pseudomonadati</taxon>
        <taxon>Pseudomonadota</taxon>
        <taxon>Betaproteobacteria</taxon>
        <taxon>Burkholderiales</taxon>
        <taxon>Sphaerotilaceae</taxon>
        <taxon>Ideonella</taxon>
    </lineage>
</organism>
<name>A0ABT1BNV8_9BURK</name>
<dbReference type="PANTHER" id="PTHR37423:SF2">
    <property type="entry name" value="MEMBRANE-BOUND LYTIC MUREIN TRANSGLYCOSYLASE C"/>
    <property type="match status" value="1"/>
</dbReference>
<dbReference type="EMBL" id="JAMXMC010000008">
    <property type="protein sequence ID" value="MCO5977881.1"/>
    <property type="molecule type" value="Genomic_DNA"/>
</dbReference>
<dbReference type="SUPFAM" id="SSF53955">
    <property type="entry name" value="Lysozyme-like"/>
    <property type="match status" value="1"/>
</dbReference>
<proteinExistence type="inferred from homology"/>
<comment type="similarity">
    <text evidence="1">Belongs to the transglycosylase Slt family.</text>
</comment>
<evidence type="ECO:0000256" key="1">
    <source>
        <dbReference type="ARBA" id="ARBA00007734"/>
    </source>
</evidence>
<evidence type="ECO:0000313" key="6">
    <source>
        <dbReference type="EMBL" id="MCO5977881.1"/>
    </source>
</evidence>
<feature type="compositionally biased region" description="Low complexity" evidence="2">
    <location>
        <begin position="558"/>
        <end position="572"/>
    </location>
</feature>
<feature type="domain" description="Transglycosylase SLT" evidence="4">
    <location>
        <begin position="146"/>
        <end position="246"/>
    </location>
</feature>
<feature type="domain" description="LysM" evidence="5">
    <location>
        <begin position="447"/>
        <end position="473"/>
    </location>
</feature>
<dbReference type="Proteomes" id="UP001204851">
    <property type="component" value="Unassembled WGS sequence"/>
</dbReference>
<evidence type="ECO:0000259" key="5">
    <source>
        <dbReference type="Pfam" id="PF01476"/>
    </source>
</evidence>
<reference evidence="6 7" key="1">
    <citation type="submission" date="2022-06" db="EMBL/GenBank/DDBJ databases">
        <title>Ideonella sp. NS12-5 Genome sequencing and assembly.</title>
        <authorList>
            <person name="Jung Y."/>
        </authorList>
    </citation>
    <scope>NUCLEOTIDE SEQUENCE [LARGE SCALE GENOMIC DNA]</scope>
    <source>
        <strain evidence="6 7">NS12-5</strain>
    </source>
</reference>
<dbReference type="Pfam" id="PF01464">
    <property type="entry name" value="SLT"/>
    <property type="match status" value="1"/>
</dbReference>